<feature type="compositionally biased region" description="Basic and acidic residues" evidence="1">
    <location>
        <begin position="693"/>
        <end position="702"/>
    </location>
</feature>
<feature type="region of interest" description="Disordered" evidence="1">
    <location>
        <begin position="1175"/>
        <end position="1223"/>
    </location>
</feature>
<feature type="region of interest" description="Disordered" evidence="1">
    <location>
        <begin position="575"/>
        <end position="766"/>
    </location>
</feature>
<name>A0A642UVH3_DIURU</name>
<dbReference type="EMBL" id="SWFT01000036">
    <property type="protein sequence ID" value="KAA8906249.1"/>
    <property type="molecule type" value="Genomic_DNA"/>
</dbReference>
<feature type="compositionally biased region" description="Polar residues" evidence="1">
    <location>
        <begin position="230"/>
        <end position="260"/>
    </location>
</feature>
<protein>
    <submittedName>
        <fullName evidence="2">Uncharacterized protein</fullName>
    </submittedName>
</protein>
<feature type="compositionally biased region" description="Basic and acidic residues" evidence="1">
    <location>
        <begin position="406"/>
        <end position="415"/>
    </location>
</feature>
<gene>
    <name evidence="2" type="ORF">DIURU_001191</name>
</gene>
<organism evidence="2 3">
    <name type="scientific">Diutina rugosa</name>
    <name type="common">Yeast</name>
    <name type="synonym">Candida rugosa</name>
    <dbReference type="NCBI Taxonomy" id="5481"/>
    <lineage>
        <taxon>Eukaryota</taxon>
        <taxon>Fungi</taxon>
        <taxon>Dikarya</taxon>
        <taxon>Ascomycota</taxon>
        <taxon>Saccharomycotina</taxon>
        <taxon>Pichiomycetes</taxon>
        <taxon>Debaryomycetaceae</taxon>
        <taxon>Diutina</taxon>
    </lineage>
</organism>
<dbReference type="Proteomes" id="UP000449547">
    <property type="component" value="Unassembled WGS sequence"/>
</dbReference>
<feature type="region of interest" description="Disordered" evidence="1">
    <location>
        <begin position="1"/>
        <end position="21"/>
    </location>
</feature>
<feature type="compositionally biased region" description="Polar residues" evidence="1">
    <location>
        <begin position="304"/>
        <end position="320"/>
    </location>
</feature>
<feature type="compositionally biased region" description="Polar residues" evidence="1">
    <location>
        <begin position="334"/>
        <end position="361"/>
    </location>
</feature>
<keyword evidence="3" id="KW-1185">Reference proteome</keyword>
<feature type="region of interest" description="Disordered" evidence="1">
    <location>
        <begin position="791"/>
        <end position="810"/>
    </location>
</feature>
<evidence type="ECO:0000256" key="1">
    <source>
        <dbReference type="SAM" id="MobiDB-lite"/>
    </source>
</evidence>
<comment type="caution">
    <text evidence="2">The sequence shown here is derived from an EMBL/GenBank/DDBJ whole genome shotgun (WGS) entry which is preliminary data.</text>
</comment>
<evidence type="ECO:0000313" key="2">
    <source>
        <dbReference type="EMBL" id="KAA8906249.1"/>
    </source>
</evidence>
<accession>A0A642UVH3</accession>
<dbReference type="GeneID" id="54779844"/>
<dbReference type="RefSeq" id="XP_034014069.1">
    <property type="nucleotide sequence ID" value="XM_034153708.1"/>
</dbReference>
<feature type="compositionally biased region" description="Polar residues" evidence="1">
    <location>
        <begin position="633"/>
        <end position="647"/>
    </location>
</feature>
<feature type="compositionally biased region" description="Polar residues" evidence="1">
    <location>
        <begin position="704"/>
        <end position="723"/>
    </location>
</feature>
<feature type="compositionally biased region" description="Acidic residues" evidence="1">
    <location>
        <begin position="648"/>
        <end position="657"/>
    </location>
</feature>
<feature type="compositionally biased region" description="Low complexity" evidence="1">
    <location>
        <begin position="119"/>
        <end position="154"/>
    </location>
</feature>
<sequence length="1399" mass="155538">MFSEYEQNGNKRRRKSISGVEQVPAEAFVLEKVARTEFPPRLSESPIKQGQAVAREILSQRATPTEPKVSNDPHEVVDSGQAPSSPLREQTMDLTIRPSKIPKAPDLGYQAPIDTMGTSRIPRPSQISPQPSQRSPQPSSSSQPSAAPIRAPSPELYHSYDAEVPMEMTVPMTAQSLEHSAEYTRSPPQEATQHNEVPMDETEFQPAVRHQPSHSTGTSHNEVATEETDQVNVTQNQEVPMEQTQHRSVQTEQSQSGPMENTQYQDVTMEMTQHQQVPMEMTQHQQVPMEMTQYQQVPMEMTQQFQVSSRVETETPSTAPQPEAEDVQQHPEVATSTQSRQEQVPSESQTETPMELTQSFPVESRTAEAPVQSSQAKETTHAQDEVPMEMTQSFPSITRMGQTEKAQAEPLKESTHTSPSQEEVPMEMTQSFSVGSKKAQDYPPKETTELPRAQDDVPMELTGVHQYAQQVNAMVEARSSSETPVNNAIAPLAEPVTQQFSDFSHVEVHRSQTVYMENGQLGEVTMEFTQLKQTTVDRIEPPKLDEVPMDFTEPLSHSKPMDTEVVSKEVFVEQFSSAQPEEESVGSTQLESQDQQTTSSKGDELAASTQSPSQHTREPLAPLAVPDHEQTTEKSPQQVVEHNQDNSANEDDMDIDNEGAANTPTPVEKTEPPAVQQDEPSQIPPTAQEGENFTDKAEHRGDNIATSESVSTTEAMPQEVSTNHNEDAIMEISRSPVEHLSDSRQISSDAREPEVPIKDNHANAVDADQTFAENFGQSSSEIYHTPSASPLKYAENSADSPSTPRAPLTPNEVLQASPEHYAAETGTVPSDDEYSSLLSQDPQIMDTVAQEYVYERPEPIRGYQQSVSVEEFVNHLRNRGPEHMDTLYEVTEVSESDHTQNITNPRESILSPINEPDTPAEPAQVPETGDNDYIPTLSDPNLASIDSSISGDDPEMSRVIDELRSVVDDDTLLGVCRKIGLTESAEMAILWSLSWGATTDSQQVLKKGSAQWVTDIVENVKENLPKVSDYYARANDSKAEEFDQAVYQVARVKVKGVKKQWQYRAIRVLAAFAKVERAQQWITTELESFERTKEDALSQLEQLVDHVSELDEDKENQEVAAPEKSETPEEDEVEPTNDVSNMKSPTIEEEADASQIEKVVERSFEKADIAPAIEPDMAHSTPVHHNRPKPPAASFGEDQRFWLDPQTSPSPSPPQPSKPPTLASLVADIDGFTASYSDDMMVTGVVNRHLNVTLTSHSLTASCDKSMVWRYAQLEEALPYLLSHIEDQAYDSPRDKLAHLARLWRSLCQFDRELGVIDINTRVVVMEIIDAGIYCGLIHSNRTGKIEIRMLMSWAGLETFQCEVTTEVVRGSFAGWTVWQQPNALFDHLGKAIATSIDA</sequence>
<dbReference type="VEuPathDB" id="FungiDB:DIURU_001191"/>
<feature type="compositionally biased region" description="Polar residues" evidence="1">
    <location>
        <begin position="575"/>
        <end position="600"/>
    </location>
</feature>
<feature type="compositionally biased region" description="Polar residues" evidence="1">
    <location>
        <begin position="390"/>
        <end position="405"/>
    </location>
</feature>
<reference evidence="2 3" key="1">
    <citation type="submission" date="2019-07" db="EMBL/GenBank/DDBJ databases">
        <title>Genome assembly of two rare yeast pathogens: Diutina rugosa and Trichomonascus ciferrii.</title>
        <authorList>
            <person name="Mixao V."/>
            <person name="Saus E."/>
            <person name="Hansen A."/>
            <person name="Lass-Flor C."/>
            <person name="Gabaldon T."/>
        </authorList>
    </citation>
    <scope>NUCLEOTIDE SEQUENCE [LARGE SCALE GENOMIC DNA]</scope>
    <source>
        <strain evidence="2 3">CBS 613</strain>
    </source>
</reference>
<proteinExistence type="predicted"/>
<feature type="compositionally biased region" description="Pro residues" evidence="1">
    <location>
        <begin position="1208"/>
        <end position="1219"/>
    </location>
</feature>
<feature type="compositionally biased region" description="Basic and acidic residues" evidence="1">
    <location>
        <begin position="749"/>
        <end position="761"/>
    </location>
</feature>
<feature type="region of interest" description="Disordered" evidence="1">
    <location>
        <begin position="540"/>
        <end position="561"/>
    </location>
</feature>
<feature type="region of interest" description="Disordered" evidence="1">
    <location>
        <begin position="304"/>
        <end position="450"/>
    </location>
</feature>
<feature type="region of interest" description="Disordered" evidence="1">
    <location>
        <begin position="41"/>
        <end position="260"/>
    </location>
</feature>
<feature type="region of interest" description="Disordered" evidence="1">
    <location>
        <begin position="1109"/>
        <end position="1155"/>
    </location>
</feature>
<feature type="region of interest" description="Disordered" evidence="1">
    <location>
        <begin position="893"/>
        <end position="927"/>
    </location>
</feature>
<feature type="compositionally biased region" description="Polar residues" evidence="1">
    <location>
        <begin position="186"/>
        <end position="195"/>
    </location>
</feature>
<feature type="compositionally biased region" description="Basic and acidic residues" evidence="1">
    <location>
        <begin position="438"/>
        <end position="450"/>
    </location>
</feature>
<evidence type="ECO:0000313" key="3">
    <source>
        <dbReference type="Proteomes" id="UP000449547"/>
    </source>
</evidence>
<feature type="compositionally biased region" description="Polar residues" evidence="1">
    <location>
        <begin position="213"/>
        <end position="222"/>
    </location>
</feature>